<evidence type="ECO:0000313" key="3">
    <source>
        <dbReference type="Proteomes" id="UP000183567"/>
    </source>
</evidence>
<sequence>VNTWCKLVRYIRSISRQWQSTPPGSPHSHHLLTSRLSSILPTFFFASSSILVLTMLADLSKGTILYFTPVLMLTALLLSLFAYLAPTVMLHSQVALLTVTPSSALTQPGSSKAVDGPSILLGPLGSCSRTNNEAGLICTPSSISPVYNTSIFTSDTPSSVISAPPEGAPAFMAISLALSAIFFIMYTAISFRHLMGKAGAAWEKPSVQRFSAWIGILAFLLGLASSLIIFMWFGKAADDFNQSIQGQGSNGPQLIANTGNAFTMIWVAYAFFAIPVVVSLAKFHVLATK</sequence>
<feature type="transmembrane region" description="Helical" evidence="1">
    <location>
        <begin position="64"/>
        <end position="85"/>
    </location>
</feature>
<proteinExistence type="predicted"/>
<accession>A0A1J8QAL3</accession>
<keyword evidence="1" id="KW-0472">Membrane</keyword>
<evidence type="ECO:0000256" key="1">
    <source>
        <dbReference type="SAM" id="Phobius"/>
    </source>
</evidence>
<dbReference type="OrthoDB" id="2575000at2759"/>
<evidence type="ECO:0000313" key="2">
    <source>
        <dbReference type="EMBL" id="OJA18710.1"/>
    </source>
</evidence>
<feature type="non-terminal residue" evidence="2">
    <location>
        <position position="1"/>
    </location>
</feature>
<dbReference type="Proteomes" id="UP000183567">
    <property type="component" value="Unassembled WGS sequence"/>
</dbReference>
<reference evidence="2 3" key="1">
    <citation type="submission" date="2016-03" db="EMBL/GenBank/DDBJ databases">
        <title>Comparative genomics of the ectomycorrhizal sister species Rhizopogon vinicolor and Rhizopogon vesiculosus (Basidiomycota: Boletales) reveals a divergence of the mating type B locus.</title>
        <authorList>
            <person name="Mujic A.B."/>
            <person name="Kuo A."/>
            <person name="Tritt A."/>
            <person name="Lipzen A."/>
            <person name="Chen C."/>
            <person name="Johnson J."/>
            <person name="Sharma A."/>
            <person name="Barry K."/>
            <person name="Grigoriev I.V."/>
            <person name="Spatafora J.W."/>
        </authorList>
    </citation>
    <scope>NUCLEOTIDE SEQUENCE [LARGE SCALE GENOMIC DNA]</scope>
    <source>
        <strain evidence="2 3">AM-OR11-056</strain>
    </source>
</reference>
<protein>
    <submittedName>
        <fullName evidence="2">Uncharacterized protein</fullName>
    </submittedName>
</protein>
<organism evidence="2 3">
    <name type="scientific">Rhizopogon vesiculosus</name>
    <dbReference type="NCBI Taxonomy" id="180088"/>
    <lineage>
        <taxon>Eukaryota</taxon>
        <taxon>Fungi</taxon>
        <taxon>Dikarya</taxon>
        <taxon>Basidiomycota</taxon>
        <taxon>Agaricomycotina</taxon>
        <taxon>Agaricomycetes</taxon>
        <taxon>Agaricomycetidae</taxon>
        <taxon>Boletales</taxon>
        <taxon>Suillineae</taxon>
        <taxon>Rhizopogonaceae</taxon>
        <taxon>Rhizopogon</taxon>
    </lineage>
</organism>
<keyword evidence="3" id="KW-1185">Reference proteome</keyword>
<feature type="transmembrane region" description="Helical" evidence="1">
    <location>
        <begin position="210"/>
        <end position="233"/>
    </location>
</feature>
<feature type="transmembrane region" description="Helical" evidence="1">
    <location>
        <begin position="168"/>
        <end position="189"/>
    </location>
</feature>
<gene>
    <name evidence="2" type="ORF">AZE42_01269</name>
</gene>
<comment type="caution">
    <text evidence="2">The sequence shown here is derived from an EMBL/GenBank/DDBJ whole genome shotgun (WGS) entry which is preliminary data.</text>
</comment>
<keyword evidence="1" id="KW-0812">Transmembrane</keyword>
<feature type="transmembrane region" description="Helical" evidence="1">
    <location>
        <begin position="38"/>
        <end position="57"/>
    </location>
</feature>
<keyword evidence="1" id="KW-1133">Transmembrane helix</keyword>
<dbReference type="AlphaFoldDB" id="A0A1J8QAL3"/>
<dbReference type="EMBL" id="LVVM01001351">
    <property type="protein sequence ID" value="OJA18710.1"/>
    <property type="molecule type" value="Genomic_DNA"/>
</dbReference>
<feature type="transmembrane region" description="Helical" evidence="1">
    <location>
        <begin position="261"/>
        <end position="281"/>
    </location>
</feature>
<name>A0A1J8QAL3_9AGAM</name>